<evidence type="ECO:0000256" key="1">
    <source>
        <dbReference type="SAM" id="Phobius"/>
    </source>
</evidence>
<reference evidence="2 3" key="1">
    <citation type="submission" date="2016-06" db="EMBL/GenBank/DDBJ databases">
        <authorList>
            <person name="Kjaerup R.B."/>
            <person name="Dalgaard T.S."/>
            <person name="Juul-Madsen H.R."/>
        </authorList>
    </citation>
    <scope>NUCLEOTIDE SEQUENCE [LARGE SCALE GENOMIC DNA]</scope>
    <source>
        <strain evidence="2 3">1276495.2</strain>
    </source>
</reference>
<dbReference type="Proteomes" id="UP000093925">
    <property type="component" value="Unassembled WGS sequence"/>
</dbReference>
<name>A0A1A3KX02_MYCAS</name>
<evidence type="ECO:0000313" key="3">
    <source>
        <dbReference type="Proteomes" id="UP000093925"/>
    </source>
</evidence>
<comment type="caution">
    <text evidence="2">The sequence shown here is derived from an EMBL/GenBank/DDBJ whole genome shotgun (WGS) entry which is preliminary data.</text>
</comment>
<evidence type="ECO:0000313" key="2">
    <source>
        <dbReference type="EMBL" id="OBJ89540.1"/>
    </source>
</evidence>
<dbReference type="GeneID" id="61213092"/>
<accession>A0A1A3KX02</accession>
<keyword evidence="1" id="KW-0472">Membrane</keyword>
<dbReference type="RefSeq" id="WP_036360413.1">
    <property type="nucleotide sequence ID" value="NZ_LZLM01000018.1"/>
</dbReference>
<feature type="transmembrane region" description="Helical" evidence="1">
    <location>
        <begin position="21"/>
        <end position="43"/>
    </location>
</feature>
<feature type="transmembrane region" description="Helical" evidence="1">
    <location>
        <begin position="126"/>
        <end position="146"/>
    </location>
</feature>
<dbReference type="AlphaFoldDB" id="A0A1A3KX02"/>
<proteinExistence type="predicted"/>
<feature type="transmembrane region" description="Helical" evidence="1">
    <location>
        <begin position="152"/>
        <end position="179"/>
    </location>
</feature>
<keyword evidence="1" id="KW-1133">Transmembrane helix</keyword>
<keyword evidence="1" id="KW-0812">Transmembrane</keyword>
<feature type="transmembrane region" description="Helical" evidence="1">
    <location>
        <begin position="209"/>
        <end position="229"/>
    </location>
</feature>
<dbReference type="EMBL" id="LZLM01000018">
    <property type="protein sequence ID" value="OBJ89540.1"/>
    <property type="molecule type" value="Genomic_DNA"/>
</dbReference>
<feature type="transmembrane region" description="Helical" evidence="1">
    <location>
        <begin position="63"/>
        <end position="84"/>
    </location>
</feature>
<protein>
    <submittedName>
        <fullName evidence="2">Uncharacterized protein</fullName>
    </submittedName>
</protein>
<gene>
    <name evidence="2" type="ORF">A5640_27740</name>
</gene>
<organism evidence="2 3">
    <name type="scientific">Mycobacterium asiaticum</name>
    <dbReference type="NCBI Taxonomy" id="1790"/>
    <lineage>
        <taxon>Bacteria</taxon>
        <taxon>Bacillati</taxon>
        <taxon>Actinomycetota</taxon>
        <taxon>Actinomycetes</taxon>
        <taxon>Mycobacteriales</taxon>
        <taxon>Mycobacteriaceae</taxon>
        <taxon>Mycobacterium</taxon>
    </lineage>
</organism>
<sequence length="358" mass="39023">MGLLRFLWRRVLAFDRIGSRIPQLIGVWLLELLFALPLTFFIGKVIDIHGAFGVAGTHERLDGVFWAALAVSLFFGFLFVRSLLKPRVVEGSWTPTVHADFGSLSVYGGNKAWTVTYPYLTSHPSYALLLLLTAPIPAVMFAATLNQGDSTFYFRVSGIVGLTILACMAFARVITWYVLRVGRRALDEQLRGSPISQRRLGWEIAWKPVLVLVALIYTIVCLPLGLMWLKEERTIAALPIATVADAEHPGDYRRVEGMVASEPVYWAPHGTGRGGNNYAGAGVLVTLPSGGEALLLAEALSVPDFKGMMADVHGGALTATGKVIDDITSVQREYYGFDENAFAQPASGGRVLLLLSNP</sequence>